<accession>A0A6J5S6C7</accession>
<evidence type="ECO:0000313" key="1">
    <source>
        <dbReference type="EMBL" id="CAB4204087.1"/>
    </source>
</evidence>
<proteinExistence type="predicted"/>
<protein>
    <submittedName>
        <fullName evidence="1">Helix-turn-helix domain containing protein</fullName>
    </submittedName>
</protein>
<reference evidence="1" key="1">
    <citation type="submission" date="2020-05" db="EMBL/GenBank/DDBJ databases">
        <authorList>
            <person name="Chiriac C."/>
            <person name="Salcher M."/>
            <person name="Ghai R."/>
            <person name="Kavagutti S V."/>
        </authorList>
    </citation>
    <scope>NUCLEOTIDE SEQUENCE</scope>
</reference>
<name>A0A6J5S6C7_9CAUD</name>
<gene>
    <name evidence="1" type="ORF">UFOVP1384_25</name>
</gene>
<sequence>MTTPTNQNAEVLNLLLTEKQTSLNLVMNGILNPTARITNLRAMGVNVLCEFISHTNKFGRAIRYGQFSVLNKKDSRKIYKEIN</sequence>
<organism evidence="1">
    <name type="scientific">uncultured Caudovirales phage</name>
    <dbReference type="NCBI Taxonomy" id="2100421"/>
    <lineage>
        <taxon>Viruses</taxon>
        <taxon>Duplodnaviria</taxon>
        <taxon>Heunggongvirae</taxon>
        <taxon>Uroviricota</taxon>
        <taxon>Caudoviricetes</taxon>
        <taxon>Peduoviridae</taxon>
        <taxon>Maltschvirus</taxon>
        <taxon>Maltschvirus maltsch</taxon>
    </lineage>
</organism>
<dbReference type="EMBL" id="LR797341">
    <property type="protein sequence ID" value="CAB4204087.1"/>
    <property type="molecule type" value="Genomic_DNA"/>
</dbReference>